<dbReference type="PROSITE" id="PS51462">
    <property type="entry name" value="NUDIX"/>
    <property type="match status" value="1"/>
</dbReference>
<dbReference type="InterPro" id="IPR000086">
    <property type="entry name" value="NUDIX_hydrolase_dom"/>
</dbReference>
<evidence type="ECO:0000313" key="6">
    <source>
        <dbReference type="Proteomes" id="UP000218181"/>
    </source>
</evidence>
<comment type="similarity">
    <text evidence="3">Belongs to the Nudix hydrolase family.</text>
</comment>
<dbReference type="PRINTS" id="PR00502">
    <property type="entry name" value="NUDIXFAMILY"/>
</dbReference>
<dbReference type="PANTHER" id="PTHR43046">
    <property type="entry name" value="GDP-MANNOSE MANNOSYL HYDROLASE"/>
    <property type="match status" value="1"/>
</dbReference>
<dbReference type="InterPro" id="IPR020476">
    <property type="entry name" value="Nudix_hydrolase"/>
</dbReference>
<dbReference type="AlphaFoldDB" id="A0A2A5RK38"/>
<proteinExistence type="inferred from homology"/>
<sequence length="152" mass="17436">MELRKKVGHIPMVIACASVIIYDDDKGLFLQKRVDNGNWCYHGGSVEPGETVLEAAKRELFEETGLTAHRMKLYSVASGEEQHFFYPNGDEVYIIDTIFICDDYSGQVKLEKKEVSDLRWFEYDKLPENINPATKTPTIAFAKEQILKRTKN</sequence>
<dbReference type="STRING" id="1291764.GCA_001311235_01673"/>
<name>A0A2A5RK38_9LACT</name>
<evidence type="ECO:0000313" key="5">
    <source>
        <dbReference type="EMBL" id="PCR99526.1"/>
    </source>
</evidence>
<protein>
    <submittedName>
        <fullName evidence="5">ADP-ribose pyrophosphatase</fullName>
    </submittedName>
</protein>
<dbReference type="Gene3D" id="3.90.79.10">
    <property type="entry name" value="Nucleoside Triphosphate Pyrophosphohydrolase"/>
    <property type="match status" value="1"/>
</dbReference>
<keyword evidence="6" id="KW-1185">Reference proteome</keyword>
<comment type="cofactor">
    <cofactor evidence="1">
        <name>Mg(2+)</name>
        <dbReference type="ChEBI" id="CHEBI:18420"/>
    </cofactor>
</comment>
<gene>
    <name evidence="5" type="ORF">RT41_GL001902</name>
</gene>
<evidence type="ECO:0000256" key="2">
    <source>
        <dbReference type="ARBA" id="ARBA00022801"/>
    </source>
</evidence>
<comment type="caution">
    <text evidence="5">The sequence shown here is derived from an EMBL/GenBank/DDBJ whole genome shotgun (WGS) entry which is preliminary data.</text>
</comment>
<dbReference type="PANTHER" id="PTHR43046:SF2">
    <property type="entry name" value="8-OXO-DGTP DIPHOSPHATASE-RELATED"/>
    <property type="match status" value="1"/>
</dbReference>
<evidence type="ECO:0000256" key="1">
    <source>
        <dbReference type="ARBA" id="ARBA00001946"/>
    </source>
</evidence>
<dbReference type="SUPFAM" id="SSF55811">
    <property type="entry name" value="Nudix"/>
    <property type="match status" value="1"/>
</dbReference>
<feature type="domain" description="Nudix hydrolase" evidence="4">
    <location>
        <begin position="12"/>
        <end position="147"/>
    </location>
</feature>
<evidence type="ECO:0000256" key="3">
    <source>
        <dbReference type="RuleBase" id="RU003476"/>
    </source>
</evidence>
<dbReference type="PROSITE" id="PS00893">
    <property type="entry name" value="NUDIX_BOX"/>
    <property type="match status" value="1"/>
</dbReference>
<dbReference type="GO" id="GO:0016787">
    <property type="term" value="F:hydrolase activity"/>
    <property type="evidence" value="ECO:0007669"/>
    <property type="project" value="UniProtKB-KW"/>
</dbReference>
<accession>A0A2A5RK38</accession>
<dbReference type="InterPro" id="IPR015797">
    <property type="entry name" value="NUDIX_hydrolase-like_dom_sf"/>
</dbReference>
<keyword evidence="2 3" id="KW-0378">Hydrolase</keyword>
<dbReference type="CDD" id="cd04677">
    <property type="entry name" value="NUDIX_Hydrolase"/>
    <property type="match status" value="1"/>
</dbReference>
<evidence type="ECO:0000259" key="4">
    <source>
        <dbReference type="PROSITE" id="PS51462"/>
    </source>
</evidence>
<dbReference type="InterPro" id="IPR020084">
    <property type="entry name" value="NUDIX_hydrolase_CS"/>
</dbReference>
<dbReference type="Pfam" id="PF00293">
    <property type="entry name" value="NUDIX"/>
    <property type="match status" value="1"/>
</dbReference>
<dbReference type="Proteomes" id="UP000218181">
    <property type="component" value="Unassembled WGS sequence"/>
</dbReference>
<dbReference type="EMBL" id="JXJU01000008">
    <property type="protein sequence ID" value="PCR99526.1"/>
    <property type="molecule type" value="Genomic_DNA"/>
</dbReference>
<organism evidence="5 6">
    <name type="scientific">Lactococcus fujiensis JCM 16395</name>
    <dbReference type="NCBI Taxonomy" id="1291764"/>
    <lineage>
        <taxon>Bacteria</taxon>
        <taxon>Bacillati</taxon>
        <taxon>Bacillota</taxon>
        <taxon>Bacilli</taxon>
        <taxon>Lactobacillales</taxon>
        <taxon>Streptococcaceae</taxon>
        <taxon>Lactococcus</taxon>
    </lineage>
</organism>
<reference evidence="5 6" key="1">
    <citation type="submission" date="2014-12" db="EMBL/GenBank/DDBJ databases">
        <title>Draft genome sequences of 10 type strains of Lactococcus.</title>
        <authorList>
            <person name="Sun Z."/>
            <person name="Zhong Z."/>
            <person name="Liu W."/>
            <person name="Zhang W."/>
            <person name="Zhang H."/>
        </authorList>
    </citation>
    <scope>NUCLEOTIDE SEQUENCE [LARGE SCALE GENOMIC DNA]</scope>
    <source>
        <strain evidence="5 6">JCM 16395</strain>
    </source>
</reference>